<comment type="caution">
    <text evidence="1">The sequence shown here is derived from an EMBL/GenBank/DDBJ whole genome shotgun (WGS) entry which is preliminary data.</text>
</comment>
<reference evidence="1 2" key="1">
    <citation type="submission" date="2019-08" db="EMBL/GenBank/DDBJ databases">
        <title>Whole genome of Aphis craccivora.</title>
        <authorList>
            <person name="Voronova N.V."/>
            <person name="Shulinski R.S."/>
            <person name="Bandarenka Y.V."/>
            <person name="Zhorov D.G."/>
            <person name="Warner D."/>
        </authorList>
    </citation>
    <scope>NUCLEOTIDE SEQUENCE [LARGE SCALE GENOMIC DNA]</scope>
    <source>
        <strain evidence="1">180601</strain>
        <tissue evidence="1">Whole Body</tissue>
    </source>
</reference>
<evidence type="ECO:0000313" key="1">
    <source>
        <dbReference type="EMBL" id="KAF0756695.1"/>
    </source>
</evidence>
<keyword evidence="2" id="KW-1185">Reference proteome</keyword>
<dbReference type="EMBL" id="VUJU01003787">
    <property type="protein sequence ID" value="KAF0756695.1"/>
    <property type="molecule type" value="Genomic_DNA"/>
</dbReference>
<dbReference type="AlphaFoldDB" id="A0A6G0YIR3"/>
<dbReference type="OrthoDB" id="6765384at2759"/>
<proteinExistence type="predicted"/>
<sequence>MMFWKKMYSIKSYLSGKKTTRLGRGKHGINHNRLITATYLMLIENQYTTVCKKMFQSVYGINRDKIDLIIQQTKMSDSGILHHTDNRGRHEPHN</sequence>
<protein>
    <submittedName>
        <fullName evidence="1">Uncharacterized protein</fullName>
    </submittedName>
</protein>
<name>A0A6G0YIR3_APHCR</name>
<evidence type="ECO:0000313" key="2">
    <source>
        <dbReference type="Proteomes" id="UP000478052"/>
    </source>
</evidence>
<gene>
    <name evidence="1" type="ORF">FWK35_00020986</name>
</gene>
<organism evidence="1 2">
    <name type="scientific">Aphis craccivora</name>
    <name type="common">Cowpea aphid</name>
    <dbReference type="NCBI Taxonomy" id="307492"/>
    <lineage>
        <taxon>Eukaryota</taxon>
        <taxon>Metazoa</taxon>
        <taxon>Ecdysozoa</taxon>
        <taxon>Arthropoda</taxon>
        <taxon>Hexapoda</taxon>
        <taxon>Insecta</taxon>
        <taxon>Pterygota</taxon>
        <taxon>Neoptera</taxon>
        <taxon>Paraneoptera</taxon>
        <taxon>Hemiptera</taxon>
        <taxon>Sternorrhyncha</taxon>
        <taxon>Aphidomorpha</taxon>
        <taxon>Aphidoidea</taxon>
        <taxon>Aphididae</taxon>
        <taxon>Aphidini</taxon>
        <taxon>Aphis</taxon>
        <taxon>Aphis</taxon>
    </lineage>
</organism>
<dbReference type="Proteomes" id="UP000478052">
    <property type="component" value="Unassembled WGS sequence"/>
</dbReference>
<accession>A0A6G0YIR3</accession>